<name>A0A8A8D5I7_9BURK</name>
<evidence type="ECO:0008006" key="3">
    <source>
        <dbReference type="Google" id="ProtNLM"/>
    </source>
</evidence>
<accession>A0A8A8D5I7</accession>
<sequence length="76" mass="8359">MTVKAELLKSHLAFEASLREVVADLERLHARMKQIAAASHPAREKRKKISLFRCPGGGHLSGSDGRACKHCGMIHL</sequence>
<reference evidence="1" key="1">
    <citation type="submission" date="2014-04" db="EMBL/GenBank/DDBJ databases">
        <authorList>
            <person name="Ho Y.-N."/>
            <person name="Huang C.-C."/>
        </authorList>
    </citation>
    <scope>NUCLEOTIDE SEQUENCE</scope>
    <source>
        <strain evidence="1">869T2</strain>
    </source>
</reference>
<evidence type="ECO:0000313" key="2">
    <source>
        <dbReference type="Proteomes" id="UP000027834"/>
    </source>
</evidence>
<reference evidence="1" key="2">
    <citation type="submission" date="2021-03" db="EMBL/GenBank/DDBJ databases">
        <title>Complete genome sequence of Burkholderia seminalis 869T2.</title>
        <authorList>
            <person name="Hung S.-H."/>
            <person name="Huang C.-T."/>
            <person name="Huang C.-C."/>
            <person name="Kuo C.-H."/>
        </authorList>
    </citation>
    <scope>NUCLEOTIDE SEQUENCE</scope>
    <source>
        <strain evidence="1">869T2</strain>
    </source>
</reference>
<organism evidence="1 2">
    <name type="scientific">Burkholderia seminalis</name>
    <dbReference type="NCBI Taxonomy" id="488731"/>
    <lineage>
        <taxon>Bacteria</taxon>
        <taxon>Pseudomonadati</taxon>
        <taxon>Pseudomonadota</taxon>
        <taxon>Betaproteobacteria</taxon>
        <taxon>Burkholderiales</taxon>
        <taxon>Burkholderiaceae</taxon>
        <taxon>Burkholderia</taxon>
        <taxon>Burkholderia cepacia complex</taxon>
    </lineage>
</organism>
<proteinExistence type="predicted"/>
<dbReference type="Proteomes" id="UP000027834">
    <property type="component" value="Chromosome 1"/>
</dbReference>
<dbReference type="AlphaFoldDB" id="A0A8A8D5I7"/>
<protein>
    <recommendedName>
        <fullName evidence="3">Transposase</fullName>
    </recommendedName>
</protein>
<evidence type="ECO:0000313" key="1">
    <source>
        <dbReference type="EMBL" id="QTO19909.1"/>
    </source>
</evidence>
<gene>
    <name evidence="1" type="ORF">DT99_006650</name>
</gene>
<dbReference type="EMBL" id="CP072520">
    <property type="protein sequence ID" value="QTO19909.1"/>
    <property type="molecule type" value="Genomic_DNA"/>
</dbReference>
<dbReference type="RefSeq" id="WP_154233705.1">
    <property type="nucleotide sequence ID" value="NZ_CP072520.1"/>
</dbReference>
<keyword evidence="2" id="KW-1185">Reference proteome</keyword>